<evidence type="ECO:0000256" key="11">
    <source>
        <dbReference type="ARBA" id="ARBA00023242"/>
    </source>
</evidence>
<evidence type="ECO:0000256" key="2">
    <source>
        <dbReference type="ARBA" id="ARBA00004123"/>
    </source>
</evidence>
<feature type="compositionally biased region" description="Polar residues" evidence="13">
    <location>
        <begin position="218"/>
        <end position="227"/>
    </location>
</feature>
<feature type="domain" description="C2H2-type" evidence="14">
    <location>
        <begin position="405"/>
        <end position="432"/>
    </location>
</feature>
<evidence type="ECO:0000259" key="14">
    <source>
        <dbReference type="PROSITE" id="PS50157"/>
    </source>
</evidence>
<accession>A0AAD1WMY2</accession>
<feature type="region of interest" description="Disordered" evidence="13">
    <location>
        <begin position="301"/>
        <end position="331"/>
    </location>
</feature>
<proteinExistence type="inferred from homology"/>
<evidence type="ECO:0000256" key="6">
    <source>
        <dbReference type="ARBA" id="ARBA00022771"/>
    </source>
</evidence>
<evidence type="ECO:0000256" key="3">
    <source>
        <dbReference type="ARBA" id="ARBA00006991"/>
    </source>
</evidence>
<feature type="domain" description="C2H2-type" evidence="14">
    <location>
        <begin position="489"/>
        <end position="516"/>
    </location>
</feature>
<dbReference type="Pfam" id="PF00096">
    <property type="entry name" value="zf-C2H2"/>
    <property type="match status" value="5"/>
</dbReference>
<keyword evidence="10" id="KW-0804">Transcription</keyword>
<dbReference type="GO" id="GO:0005634">
    <property type="term" value="C:nucleus"/>
    <property type="evidence" value="ECO:0007669"/>
    <property type="project" value="UniProtKB-SubCell"/>
</dbReference>
<organism evidence="15 16">
    <name type="scientific">Pelobates cultripes</name>
    <name type="common">Western spadefoot toad</name>
    <dbReference type="NCBI Taxonomy" id="61616"/>
    <lineage>
        <taxon>Eukaryota</taxon>
        <taxon>Metazoa</taxon>
        <taxon>Chordata</taxon>
        <taxon>Craniata</taxon>
        <taxon>Vertebrata</taxon>
        <taxon>Euteleostomi</taxon>
        <taxon>Amphibia</taxon>
        <taxon>Batrachia</taxon>
        <taxon>Anura</taxon>
        <taxon>Pelobatoidea</taxon>
        <taxon>Pelobatidae</taxon>
        <taxon>Pelobates</taxon>
    </lineage>
</organism>
<comment type="subcellular location">
    <subcellularLocation>
        <location evidence="2">Nucleus</location>
    </subcellularLocation>
</comment>
<sequence>MNKDRNQVSERILSITLEIIYLLTGEDYLVVKKPGGHDGHCSKSYVSAFSRTQSPSPVPPPRSLIHEKNNDLKILELTNEIIQLPTGEEWEYVEEPKEPYKAIVMEDLQPLSSLDLSTSQKLSSTSETLVLSPLSLSQENKQSANNFESECPVLYKAGTRSCMRSASDSSVNQEEKKTTNIFTPTEHKHGEYPSTQIKAESSPCEEGNSPDNDRFTPTEHTQTQYPSADNKEGPSSCEENFTDTDMSTPIDHTVVEYPSTRIKEEPDTYEGDYLTPNYAPSDYICPDDSSNHVKEELPSCEEDTDIDTHSEQTQTEYASTQEEEMAPGNDRAPYSIPYMTEKSSDILHESEKCPSNNPQMVKQKRTRTKPNPFTLTEYASTQEEHMESGIDCAPFSITHTNLKTYACFECGKCFTQKSNLNAHFKVHTGEKPFSCSVCGKCFTRKSSLTTHFTIHTGEKPYSCSECGKRFNQKPHLVQHQRLHTGETPYYCSDCGKGFRRKEGLLHHHKTHKVDKPYPCPECGQCFSNKFNLGQHQRIHGGEKPTLEL</sequence>
<dbReference type="AlphaFoldDB" id="A0AAD1WMY2"/>
<evidence type="ECO:0000256" key="1">
    <source>
        <dbReference type="ARBA" id="ARBA00003767"/>
    </source>
</evidence>
<dbReference type="SUPFAM" id="SSF57667">
    <property type="entry name" value="beta-beta-alpha zinc fingers"/>
    <property type="match status" value="3"/>
</dbReference>
<protein>
    <submittedName>
        <fullName evidence="15">Oocyte zinc finger -like</fullName>
    </submittedName>
</protein>
<evidence type="ECO:0000256" key="4">
    <source>
        <dbReference type="ARBA" id="ARBA00022723"/>
    </source>
</evidence>
<dbReference type="InterPro" id="IPR036236">
    <property type="entry name" value="Znf_C2H2_sf"/>
</dbReference>
<evidence type="ECO:0000256" key="8">
    <source>
        <dbReference type="ARBA" id="ARBA00023015"/>
    </source>
</evidence>
<evidence type="ECO:0000256" key="7">
    <source>
        <dbReference type="ARBA" id="ARBA00022833"/>
    </source>
</evidence>
<keyword evidence="4" id="KW-0479">Metal-binding</keyword>
<feature type="region of interest" description="Disordered" evidence="13">
    <location>
        <begin position="164"/>
        <end position="248"/>
    </location>
</feature>
<feature type="domain" description="C2H2-type" evidence="14">
    <location>
        <begin position="433"/>
        <end position="460"/>
    </location>
</feature>
<evidence type="ECO:0000313" key="16">
    <source>
        <dbReference type="Proteomes" id="UP001295444"/>
    </source>
</evidence>
<dbReference type="SMART" id="SM00355">
    <property type="entry name" value="ZnF_C2H2"/>
    <property type="match status" value="5"/>
</dbReference>
<dbReference type="Proteomes" id="UP001295444">
    <property type="component" value="Chromosome 11"/>
</dbReference>
<dbReference type="PROSITE" id="PS00028">
    <property type="entry name" value="ZINC_FINGER_C2H2_1"/>
    <property type="match status" value="5"/>
</dbReference>
<feature type="domain" description="C2H2-type" evidence="14">
    <location>
        <begin position="461"/>
        <end position="488"/>
    </location>
</feature>
<feature type="domain" description="C2H2-type" evidence="14">
    <location>
        <begin position="517"/>
        <end position="544"/>
    </location>
</feature>
<keyword evidence="16" id="KW-1185">Reference proteome</keyword>
<evidence type="ECO:0000256" key="9">
    <source>
        <dbReference type="ARBA" id="ARBA00023125"/>
    </source>
</evidence>
<comment type="function">
    <text evidence="1">May be involved in transcriptional regulation.</text>
</comment>
<dbReference type="GO" id="GO:0000981">
    <property type="term" value="F:DNA-binding transcription factor activity, RNA polymerase II-specific"/>
    <property type="evidence" value="ECO:0007669"/>
    <property type="project" value="TreeGrafter"/>
</dbReference>
<dbReference type="InterPro" id="IPR013087">
    <property type="entry name" value="Znf_C2H2_type"/>
</dbReference>
<dbReference type="EMBL" id="OW240922">
    <property type="protein sequence ID" value="CAH2321018.1"/>
    <property type="molecule type" value="Genomic_DNA"/>
</dbReference>
<feature type="compositionally biased region" description="Polar residues" evidence="13">
    <location>
        <begin position="311"/>
        <end position="320"/>
    </location>
</feature>
<keyword evidence="7" id="KW-0862">Zinc</keyword>
<reference evidence="15" key="1">
    <citation type="submission" date="2022-03" db="EMBL/GenBank/DDBJ databases">
        <authorList>
            <person name="Alioto T."/>
            <person name="Alioto T."/>
            <person name="Gomez Garrido J."/>
        </authorList>
    </citation>
    <scope>NUCLEOTIDE SEQUENCE</scope>
</reference>
<dbReference type="FunFam" id="3.30.160.60:FF:002343">
    <property type="entry name" value="Zinc finger protein 33A"/>
    <property type="match status" value="1"/>
</dbReference>
<keyword evidence="5" id="KW-0677">Repeat</keyword>
<keyword evidence="8" id="KW-0805">Transcription regulation</keyword>
<dbReference type="GO" id="GO:0000978">
    <property type="term" value="F:RNA polymerase II cis-regulatory region sequence-specific DNA binding"/>
    <property type="evidence" value="ECO:0007669"/>
    <property type="project" value="TreeGrafter"/>
</dbReference>
<dbReference type="FunFam" id="3.30.160.60:FF:002274">
    <property type="entry name" value="Zinc finger protein 432"/>
    <property type="match status" value="1"/>
</dbReference>
<dbReference type="FunFam" id="3.30.160.60:FF:000200">
    <property type="entry name" value="zinc finger protein 510 isoform X2"/>
    <property type="match status" value="1"/>
</dbReference>
<dbReference type="Gene3D" id="3.30.160.60">
    <property type="entry name" value="Classic Zinc Finger"/>
    <property type="match status" value="5"/>
</dbReference>
<dbReference type="GO" id="GO:0008270">
    <property type="term" value="F:zinc ion binding"/>
    <property type="evidence" value="ECO:0007669"/>
    <property type="project" value="UniProtKB-KW"/>
</dbReference>
<comment type="similarity">
    <text evidence="3">Belongs to the krueppel C2H2-type zinc-finger protein family.</text>
</comment>
<dbReference type="FunFam" id="3.30.160.60:FF:001891">
    <property type="entry name" value="Zinc finger protein 527"/>
    <property type="match status" value="1"/>
</dbReference>
<evidence type="ECO:0000256" key="10">
    <source>
        <dbReference type="ARBA" id="ARBA00023163"/>
    </source>
</evidence>
<evidence type="ECO:0000256" key="5">
    <source>
        <dbReference type="ARBA" id="ARBA00022737"/>
    </source>
</evidence>
<gene>
    <name evidence="15" type="ORF">PECUL_23A047298</name>
</gene>
<keyword evidence="9" id="KW-0238">DNA-binding</keyword>
<dbReference type="PANTHER" id="PTHR23226:SF397">
    <property type="entry name" value="C2H2-TYPE DOMAIN-CONTAINING PROTEIN"/>
    <property type="match status" value="1"/>
</dbReference>
<dbReference type="PANTHER" id="PTHR23226">
    <property type="entry name" value="ZINC FINGER AND SCAN DOMAIN-CONTAINING"/>
    <property type="match status" value="1"/>
</dbReference>
<keyword evidence="6 12" id="KW-0863">Zinc-finger</keyword>
<keyword evidence="11" id="KW-0539">Nucleus</keyword>
<evidence type="ECO:0000313" key="15">
    <source>
        <dbReference type="EMBL" id="CAH2321018.1"/>
    </source>
</evidence>
<evidence type="ECO:0000256" key="12">
    <source>
        <dbReference type="PROSITE-ProRule" id="PRU00042"/>
    </source>
</evidence>
<dbReference type="PROSITE" id="PS50157">
    <property type="entry name" value="ZINC_FINGER_C2H2_2"/>
    <property type="match status" value="5"/>
</dbReference>
<name>A0AAD1WMY2_PELCU</name>
<feature type="compositionally biased region" description="Polar residues" evidence="13">
    <location>
        <begin position="237"/>
        <end position="247"/>
    </location>
</feature>
<evidence type="ECO:0000256" key="13">
    <source>
        <dbReference type="SAM" id="MobiDB-lite"/>
    </source>
</evidence>
<dbReference type="FunFam" id="3.30.160.60:FF:000056">
    <property type="entry name" value="Zinc finger and SCAN domain-containing 20"/>
    <property type="match status" value="1"/>
</dbReference>